<evidence type="ECO:0000259" key="1">
    <source>
        <dbReference type="SMART" id="SM00860"/>
    </source>
</evidence>
<dbReference type="SUPFAM" id="SSF160631">
    <property type="entry name" value="SMI1/KNR4-like"/>
    <property type="match status" value="1"/>
</dbReference>
<name>A0A4U1BKB4_9GAMM</name>
<feature type="domain" description="Knr4/Smi1-like" evidence="1">
    <location>
        <begin position="37"/>
        <end position="191"/>
    </location>
</feature>
<dbReference type="RefSeq" id="WP_136864463.1">
    <property type="nucleotide sequence ID" value="NZ_SWCJ01000015.1"/>
</dbReference>
<keyword evidence="3" id="KW-1185">Reference proteome</keyword>
<dbReference type="Pfam" id="PF09346">
    <property type="entry name" value="SMI1_KNR4"/>
    <property type="match status" value="1"/>
</dbReference>
<dbReference type="InterPro" id="IPR018958">
    <property type="entry name" value="Knr4/Smi1-like_dom"/>
</dbReference>
<reference evidence="2 3" key="1">
    <citation type="submission" date="2019-04" db="EMBL/GenBank/DDBJ databases">
        <authorList>
            <person name="Hwang J.C."/>
        </authorList>
    </citation>
    <scope>NUCLEOTIDE SEQUENCE [LARGE SCALE GENOMIC DNA]</scope>
    <source>
        <strain evidence="2 3">IMCC35002</strain>
    </source>
</reference>
<dbReference type="EMBL" id="SWCJ01000015">
    <property type="protein sequence ID" value="TKB51949.1"/>
    <property type="molecule type" value="Genomic_DNA"/>
</dbReference>
<organism evidence="2 3">
    <name type="scientific">Ferrimonas aestuarii</name>
    <dbReference type="NCBI Taxonomy" id="2569539"/>
    <lineage>
        <taxon>Bacteria</taxon>
        <taxon>Pseudomonadati</taxon>
        <taxon>Pseudomonadota</taxon>
        <taxon>Gammaproteobacteria</taxon>
        <taxon>Alteromonadales</taxon>
        <taxon>Ferrimonadaceae</taxon>
        <taxon>Ferrimonas</taxon>
    </lineage>
</organism>
<dbReference type="Proteomes" id="UP000305675">
    <property type="component" value="Unassembled WGS sequence"/>
</dbReference>
<dbReference type="InterPro" id="IPR037883">
    <property type="entry name" value="Knr4/Smi1-like_sf"/>
</dbReference>
<dbReference type="Gene3D" id="3.40.1580.10">
    <property type="entry name" value="SMI1/KNR4-like"/>
    <property type="match status" value="1"/>
</dbReference>
<gene>
    <name evidence="2" type="ORF">FCL42_16145</name>
</gene>
<dbReference type="SMART" id="SM00860">
    <property type="entry name" value="SMI1_KNR4"/>
    <property type="match status" value="1"/>
</dbReference>
<evidence type="ECO:0000313" key="3">
    <source>
        <dbReference type="Proteomes" id="UP000305675"/>
    </source>
</evidence>
<protein>
    <submittedName>
        <fullName evidence="2">SMI1/KNR4 family protein</fullName>
    </submittedName>
</protein>
<evidence type="ECO:0000313" key="2">
    <source>
        <dbReference type="EMBL" id="TKB51949.1"/>
    </source>
</evidence>
<accession>A0A4U1BKB4</accession>
<sequence length="194" mass="22420">MLVRNNSYKALFYGNAQSIPKQNPKISSMWFAKNDEPFDHAPIETELNIKFPELFLSFIKECGGFYFDHSCNYSYPCAPDDMSKSLSIGFDIVDNKHTKNIKFTLFDGFYLPGSASYYNDKETLDECFSSGEYDKELDGRDWRKLIPFANDNGDLLCLDFNVKDEPEVVYITYDGVDIFPALTSFERLLIELDY</sequence>
<comment type="caution">
    <text evidence="2">The sequence shown here is derived from an EMBL/GenBank/DDBJ whole genome shotgun (WGS) entry which is preliminary data.</text>
</comment>
<proteinExistence type="predicted"/>
<dbReference type="OrthoDB" id="6398649at2"/>
<dbReference type="AlphaFoldDB" id="A0A4U1BKB4"/>